<evidence type="ECO:0000256" key="1">
    <source>
        <dbReference type="ARBA" id="ARBA00009437"/>
    </source>
</evidence>
<accession>A0A369TQD3</accession>
<dbReference type="Gene3D" id="1.10.10.10">
    <property type="entry name" value="Winged helix-like DNA-binding domain superfamily/Winged helix DNA-binding domain"/>
    <property type="match status" value="1"/>
</dbReference>
<evidence type="ECO:0000313" key="6">
    <source>
        <dbReference type="EMBL" id="RDD67499.1"/>
    </source>
</evidence>
<dbReference type="SUPFAM" id="SSF53850">
    <property type="entry name" value="Periplasmic binding protein-like II"/>
    <property type="match status" value="1"/>
</dbReference>
<evidence type="ECO:0000256" key="2">
    <source>
        <dbReference type="ARBA" id="ARBA00023015"/>
    </source>
</evidence>
<comment type="similarity">
    <text evidence="1">Belongs to the LysR transcriptional regulatory family.</text>
</comment>
<dbReference type="EMBL" id="QPMK01000003">
    <property type="protein sequence ID" value="RDD67499.1"/>
    <property type="molecule type" value="Genomic_DNA"/>
</dbReference>
<evidence type="ECO:0000256" key="4">
    <source>
        <dbReference type="ARBA" id="ARBA00023163"/>
    </source>
</evidence>
<dbReference type="InterPro" id="IPR000847">
    <property type="entry name" value="LysR_HTH_N"/>
</dbReference>
<reference evidence="6 7" key="1">
    <citation type="submission" date="2018-07" db="EMBL/GenBank/DDBJ databases">
        <title>Thalassococcus profundi sp. nov., a marine bacterium isolated from deep seawater of Okinawa Trough.</title>
        <authorList>
            <person name="Yu M."/>
        </authorList>
    </citation>
    <scope>NUCLEOTIDE SEQUENCE [LARGE SCALE GENOMIC DNA]</scope>
    <source>
        <strain evidence="6 7">WRAS1</strain>
    </source>
</reference>
<dbReference type="GO" id="GO:0005829">
    <property type="term" value="C:cytosol"/>
    <property type="evidence" value="ECO:0007669"/>
    <property type="project" value="TreeGrafter"/>
</dbReference>
<dbReference type="GO" id="GO:0003677">
    <property type="term" value="F:DNA binding"/>
    <property type="evidence" value="ECO:0007669"/>
    <property type="project" value="UniProtKB-KW"/>
</dbReference>
<dbReference type="Pfam" id="PF00126">
    <property type="entry name" value="HTH_1"/>
    <property type="match status" value="1"/>
</dbReference>
<dbReference type="PRINTS" id="PR00039">
    <property type="entry name" value="HTHLYSR"/>
</dbReference>
<comment type="caution">
    <text evidence="6">The sequence shown here is derived from an EMBL/GenBank/DDBJ whole genome shotgun (WGS) entry which is preliminary data.</text>
</comment>
<dbReference type="AlphaFoldDB" id="A0A369TQD3"/>
<dbReference type="InterPro" id="IPR036388">
    <property type="entry name" value="WH-like_DNA-bd_sf"/>
</dbReference>
<keyword evidence="4" id="KW-0804">Transcription</keyword>
<dbReference type="GO" id="GO:0003700">
    <property type="term" value="F:DNA-binding transcription factor activity"/>
    <property type="evidence" value="ECO:0007669"/>
    <property type="project" value="InterPro"/>
</dbReference>
<dbReference type="PANTHER" id="PTHR30419">
    <property type="entry name" value="HTH-TYPE TRANSCRIPTIONAL REGULATOR YBHD"/>
    <property type="match status" value="1"/>
</dbReference>
<dbReference type="PROSITE" id="PS50931">
    <property type="entry name" value="HTH_LYSR"/>
    <property type="match status" value="1"/>
</dbReference>
<dbReference type="OrthoDB" id="9803030at2"/>
<proteinExistence type="inferred from homology"/>
<protein>
    <submittedName>
        <fullName evidence="6">LysR family transcriptional regulator</fullName>
    </submittedName>
</protein>
<name>A0A369TQD3_9RHOB</name>
<evidence type="ECO:0000313" key="7">
    <source>
        <dbReference type="Proteomes" id="UP000253977"/>
    </source>
</evidence>
<feature type="domain" description="HTH lysR-type" evidence="5">
    <location>
        <begin position="18"/>
        <end position="75"/>
    </location>
</feature>
<dbReference type="InterPro" id="IPR005119">
    <property type="entry name" value="LysR_subst-bd"/>
</dbReference>
<dbReference type="Pfam" id="PF03466">
    <property type="entry name" value="LysR_substrate"/>
    <property type="match status" value="1"/>
</dbReference>
<dbReference type="RefSeq" id="WP_114510249.1">
    <property type="nucleotide sequence ID" value="NZ_QPMK01000003.1"/>
</dbReference>
<organism evidence="6 7">
    <name type="scientific">Thalassococcus profundi</name>
    <dbReference type="NCBI Taxonomy" id="2282382"/>
    <lineage>
        <taxon>Bacteria</taxon>
        <taxon>Pseudomonadati</taxon>
        <taxon>Pseudomonadota</taxon>
        <taxon>Alphaproteobacteria</taxon>
        <taxon>Rhodobacterales</taxon>
        <taxon>Roseobacteraceae</taxon>
        <taxon>Thalassococcus</taxon>
    </lineage>
</organism>
<dbReference type="InterPro" id="IPR036390">
    <property type="entry name" value="WH_DNA-bd_sf"/>
</dbReference>
<evidence type="ECO:0000256" key="3">
    <source>
        <dbReference type="ARBA" id="ARBA00023125"/>
    </source>
</evidence>
<keyword evidence="7" id="KW-1185">Reference proteome</keyword>
<dbReference type="InterPro" id="IPR050950">
    <property type="entry name" value="HTH-type_LysR_regulators"/>
</dbReference>
<dbReference type="Gene3D" id="3.40.190.290">
    <property type="match status" value="1"/>
</dbReference>
<gene>
    <name evidence="6" type="ORF">DU478_06510</name>
</gene>
<evidence type="ECO:0000259" key="5">
    <source>
        <dbReference type="PROSITE" id="PS50931"/>
    </source>
</evidence>
<sequence>MATSRTVPGTDELVRRGLKFSQLRLMVALRDHGQVGAAAQQLGMTQPAASRLLAQLEPLVGTPLYLRHPRGIDLTEAGRILADQAAETLKGLDRAHQRVTELRGGVRGHVRIGSVTGPSLEHLLPVQREVRQAYPEIEVTVQVDTSDRLAEALLTDDLDFYIGRIPNTADARAFAFHRIGPEPIDLVVRLDHPLTRQPDATLWDCMEYDWVMQPPRGLLRRTAESYLLERGLPVPPRVVSTTSILFTLALVNETNAIAPLARAVSRFFIERAELGSRLATLSVGNDMAVEDFGIVSRQGDTQPPAAERFMKLLRVRTDLLPSRGRAPL</sequence>
<keyword evidence="3" id="KW-0238">DNA-binding</keyword>
<dbReference type="PANTHER" id="PTHR30419:SF8">
    <property type="entry name" value="NITROGEN ASSIMILATION TRANSCRIPTIONAL ACTIVATOR-RELATED"/>
    <property type="match status" value="1"/>
</dbReference>
<keyword evidence="2" id="KW-0805">Transcription regulation</keyword>
<dbReference type="SUPFAM" id="SSF46785">
    <property type="entry name" value="Winged helix' DNA-binding domain"/>
    <property type="match status" value="1"/>
</dbReference>
<dbReference type="Proteomes" id="UP000253977">
    <property type="component" value="Unassembled WGS sequence"/>
</dbReference>